<keyword evidence="5" id="KW-1185">Reference proteome</keyword>
<evidence type="ECO:0000313" key="4">
    <source>
        <dbReference type="EMBL" id="MFD0861992.1"/>
    </source>
</evidence>
<dbReference type="Pfam" id="PF00691">
    <property type="entry name" value="OmpA"/>
    <property type="match status" value="1"/>
</dbReference>
<dbReference type="RefSeq" id="WP_386406057.1">
    <property type="nucleotide sequence ID" value="NZ_JBHTJH010000004.1"/>
</dbReference>
<reference evidence="5" key="1">
    <citation type="journal article" date="2019" name="Int. J. Syst. Evol. Microbiol.">
        <title>The Global Catalogue of Microorganisms (GCM) 10K type strain sequencing project: providing services to taxonomists for standard genome sequencing and annotation.</title>
        <authorList>
            <consortium name="The Broad Institute Genomics Platform"/>
            <consortium name="The Broad Institute Genome Sequencing Center for Infectious Disease"/>
            <person name="Wu L."/>
            <person name="Ma J."/>
        </authorList>
    </citation>
    <scope>NUCLEOTIDE SEQUENCE [LARGE SCALE GENOMIC DNA]</scope>
    <source>
        <strain evidence="5">CCUG 62952</strain>
    </source>
</reference>
<keyword evidence="2" id="KW-0175">Coiled coil</keyword>
<name>A0ABW3CYS6_9FLAO</name>
<dbReference type="Gene3D" id="3.30.1330.60">
    <property type="entry name" value="OmpA-like domain"/>
    <property type="match status" value="1"/>
</dbReference>
<dbReference type="EMBL" id="JBHTJH010000004">
    <property type="protein sequence ID" value="MFD0861992.1"/>
    <property type="molecule type" value="Genomic_DNA"/>
</dbReference>
<dbReference type="SUPFAM" id="SSF103088">
    <property type="entry name" value="OmpA-like"/>
    <property type="match status" value="1"/>
</dbReference>
<feature type="domain" description="OmpA-like" evidence="3">
    <location>
        <begin position="143"/>
        <end position="265"/>
    </location>
</feature>
<dbReference type="PANTHER" id="PTHR30329:SF21">
    <property type="entry name" value="LIPOPROTEIN YIAD-RELATED"/>
    <property type="match status" value="1"/>
</dbReference>
<dbReference type="Proteomes" id="UP001596978">
    <property type="component" value="Unassembled WGS sequence"/>
</dbReference>
<dbReference type="CDD" id="cd07185">
    <property type="entry name" value="OmpA_C-like"/>
    <property type="match status" value="1"/>
</dbReference>
<comment type="caution">
    <text evidence="4">The sequence shown here is derived from an EMBL/GenBank/DDBJ whole genome shotgun (WGS) entry which is preliminary data.</text>
</comment>
<evidence type="ECO:0000256" key="1">
    <source>
        <dbReference type="PROSITE-ProRule" id="PRU00473"/>
    </source>
</evidence>
<organism evidence="4 5">
    <name type="scientific">Sungkyunkwania multivorans</name>
    <dbReference type="NCBI Taxonomy" id="1173618"/>
    <lineage>
        <taxon>Bacteria</taxon>
        <taxon>Pseudomonadati</taxon>
        <taxon>Bacteroidota</taxon>
        <taxon>Flavobacteriia</taxon>
        <taxon>Flavobacteriales</taxon>
        <taxon>Flavobacteriaceae</taxon>
        <taxon>Sungkyunkwania</taxon>
    </lineage>
</organism>
<dbReference type="InterPro" id="IPR006665">
    <property type="entry name" value="OmpA-like"/>
</dbReference>
<accession>A0ABW3CYS6</accession>
<sequence length="276" mass="30781">MKKVILLAATIALASCVSKKKYVALEQEHAETRSLLQKTAVERDELKSKMTNVEQRVEAYYDKINSLKEEVNEKMSMSDDGTIVVSNAAKEKMRATLSNVSASQLSTASTLKDSMNLAITYNLTKSLTDDIKNDENIDISIDQTVVMINLSDKFLFKSGSFRINKKADEVLSKIAEVIKSEPSIDVMVEGHTDSRPYSRPNLLDNWDLSVKRATSVVRKLQKTHGVDPSKMIASGRGSFVPLVPNDNAENQARNRRTRIVILPNLDKFLALMATNE</sequence>
<dbReference type="PROSITE" id="PS51123">
    <property type="entry name" value="OMPA_2"/>
    <property type="match status" value="1"/>
</dbReference>
<dbReference type="PROSITE" id="PS51257">
    <property type="entry name" value="PROKAR_LIPOPROTEIN"/>
    <property type="match status" value="1"/>
</dbReference>
<feature type="coiled-coil region" evidence="2">
    <location>
        <begin position="36"/>
        <end position="70"/>
    </location>
</feature>
<dbReference type="PANTHER" id="PTHR30329">
    <property type="entry name" value="STATOR ELEMENT OF FLAGELLAR MOTOR COMPLEX"/>
    <property type="match status" value="1"/>
</dbReference>
<protein>
    <submittedName>
        <fullName evidence="4">OmpA family protein</fullName>
    </submittedName>
</protein>
<dbReference type="InterPro" id="IPR036737">
    <property type="entry name" value="OmpA-like_sf"/>
</dbReference>
<gene>
    <name evidence="4" type="ORF">ACFQ1M_07220</name>
</gene>
<evidence type="ECO:0000313" key="5">
    <source>
        <dbReference type="Proteomes" id="UP001596978"/>
    </source>
</evidence>
<evidence type="ECO:0000256" key="2">
    <source>
        <dbReference type="SAM" id="Coils"/>
    </source>
</evidence>
<dbReference type="InterPro" id="IPR050330">
    <property type="entry name" value="Bact_OuterMem_StrucFunc"/>
</dbReference>
<keyword evidence="1" id="KW-0472">Membrane</keyword>
<proteinExistence type="predicted"/>
<evidence type="ECO:0000259" key="3">
    <source>
        <dbReference type="PROSITE" id="PS51123"/>
    </source>
</evidence>